<evidence type="ECO:0000313" key="5">
    <source>
        <dbReference type="Proteomes" id="UP000198426"/>
    </source>
</evidence>
<name>A0A239F5B0_9RHOB</name>
<reference evidence="4 5" key="1">
    <citation type="submission" date="2017-06" db="EMBL/GenBank/DDBJ databases">
        <authorList>
            <person name="Kim H.J."/>
            <person name="Triplett B.A."/>
        </authorList>
    </citation>
    <scope>NUCLEOTIDE SEQUENCE [LARGE SCALE GENOMIC DNA]</scope>
    <source>
        <strain evidence="4 5">DSM 29339</strain>
    </source>
</reference>
<dbReference type="SUPFAM" id="SSF51735">
    <property type="entry name" value="NAD(P)-binding Rossmann-fold domains"/>
    <property type="match status" value="1"/>
</dbReference>
<dbReference type="EMBL" id="FZOY01000002">
    <property type="protein sequence ID" value="SNS51294.1"/>
    <property type="molecule type" value="Genomic_DNA"/>
</dbReference>
<feature type="domain" description="Gfo/Idh/MocA-like oxidoreductase N-terminal" evidence="2">
    <location>
        <begin position="23"/>
        <end position="136"/>
    </location>
</feature>
<dbReference type="PANTHER" id="PTHR43818:SF11">
    <property type="entry name" value="BCDNA.GH03377"/>
    <property type="match status" value="1"/>
</dbReference>
<dbReference type="PANTHER" id="PTHR43818">
    <property type="entry name" value="BCDNA.GH03377"/>
    <property type="match status" value="1"/>
</dbReference>
<dbReference type="OrthoDB" id="7798185at2"/>
<dbReference type="AlphaFoldDB" id="A0A239F5B0"/>
<keyword evidence="5" id="KW-1185">Reference proteome</keyword>
<dbReference type="Pfam" id="PF22725">
    <property type="entry name" value="GFO_IDH_MocA_C3"/>
    <property type="match status" value="1"/>
</dbReference>
<dbReference type="InterPro" id="IPR036291">
    <property type="entry name" value="NAD(P)-bd_dom_sf"/>
</dbReference>
<dbReference type="Pfam" id="PF01408">
    <property type="entry name" value="GFO_IDH_MocA"/>
    <property type="match status" value="1"/>
</dbReference>
<dbReference type="InterPro" id="IPR055170">
    <property type="entry name" value="GFO_IDH_MocA-like_dom"/>
</dbReference>
<evidence type="ECO:0000256" key="1">
    <source>
        <dbReference type="ARBA" id="ARBA00023002"/>
    </source>
</evidence>
<keyword evidence="1" id="KW-0560">Oxidoreductase</keyword>
<dbReference type="Gene3D" id="3.30.360.10">
    <property type="entry name" value="Dihydrodipicolinate Reductase, domain 2"/>
    <property type="match status" value="1"/>
</dbReference>
<dbReference type="GO" id="GO:0000166">
    <property type="term" value="F:nucleotide binding"/>
    <property type="evidence" value="ECO:0007669"/>
    <property type="project" value="InterPro"/>
</dbReference>
<proteinExistence type="predicted"/>
<dbReference type="SUPFAM" id="SSF55347">
    <property type="entry name" value="Glyceraldehyde-3-phosphate dehydrogenase-like, C-terminal domain"/>
    <property type="match status" value="1"/>
</dbReference>
<evidence type="ECO:0000259" key="2">
    <source>
        <dbReference type="Pfam" id="PF01408"/>
    </source>
</evidence>
<dbReference type="InterPro" id="IPR000683">
    <property type="entry name" value="Gfo/Idh/MocA-like_OxRdtase_N"/>
</dbReference>
<sequence length="396" mass="43154">MSPTATNDATPSKSGDAGKRKLTVLVSGTGFAGQGHADAFRGAGVEVVGMVGRTPHVVSEVTGKMGIPFGGTDWQEALETCKPDIVSIATPGGAHYEPIKQALDAGCHVFVDKPMTESGETAVELFELARDKGVKTAYAASFRYSPSVLHAKRLVAEGAIGEPTEIECISHFNLEREIPFGWSHRKEDGGGRLNNNFTHTLSIATSVVGDKILSIIGEVRDDLGRAPIVEGVHNFATRRNFIPKDLNDPSLKWGESNVEWSYTVLAQLESPFAKQPVSVLFKHGGLVPRFHEDHIVFYGTKGAIYIKGHYGSGQLYLYGADKSWNEVPLPQDIAASIPDVKGETEQCWHYLAREFVNDIRGEAVEPYPTFQEGSQYQQLIDLIRKNGNWTDVSSLG</sequence>
<organism evidence="4 5">
    <name type="scientific">Tropicimonas sediminicola</name>
    <dbReference type="NCBI Taxonomy" id="1031541"/>
    <lineage>
        <taxon>Bacteria</taxon>
        <taxon>Pseudomonadati</taxon>
        <taxon>Pseudomonadota</taxon>
        <taxon>Alphaproteobacteria</taxon>
        <taxon>Rhodobacterales</taxon>
        <taxon>Roseobacteraceae</taxon>
        <taxon>Tropicimonas</taxon>
    </lineage>
</organism>
<gene>
    <name evidence="4" type="ORF">SAMN05421757_102471</name>
</gene>
<evidence type="ECO:0000259" key="3">
    <source>
        <dbReference type="Pfam" id="PF22725"/>
    </source>
</evidence>
<dbReference type="Proteomes" id="UP000198426">
    <property type="component" value="Unassembled WGS sequence"/>
</dbReference>
<dbReference type="GO" id="GO:0016491">
    <property type="term" value="F:oxidoreductase activity"/>
    <property type="evidence" value="ECO:0007669"/>
    <property type="project" value="UniProtKB-KW"/>
</dbReference>
<evidence type="ECO:0000313" key="4">
    <source>
        <dbReference type="EMBL" id="SNS51294.1"/>
    </source>
</evidence>
<feature type="domain" description="GFO/IDH/MocA-like oxidoreductase" evidence="3">
    <location>
        <begin position="149"/>
        <end position="304"/>
    </location>
</feature>
<protein>
    <submittedName>
        <fullName evidence="4">Predicted dehydrogenase</fullName>
    </submittedName>
</protein>
<dbReference type="Gene3D" id="3.40.50.720">
    <property type="entry name" value="NAD(P)-binding Rossmann-like Domain"/>
    <property type="match status" value="1"/>
</dbReference>
<dbReference type="InterPro" id="IPR050463">
    <property type="entry name" value="Gfo/Idh/MocA_oxidrdct_glycsds"/>
</dbReference>
<accession>A0A239F5B0</accession>
<dbReference type="RefSeq" id="WP_089232202.1">
    <property type="nucleotide sequence ID" value="NZ_FZOY01000002.1"/>
</dbReference>